<dbReference type="InterPro" id="IPR050498">
    <property type="entry name" value="Ycf3"/>
</dbReference>
<accession>A0A679HRS3</accession>
<proteinExistence type="predicted"/>
<evidence type="ECO:0000313" key="4">
    <source>
        <dbReference type="Proteomes" id="UP000463961"/>
    </source>
</evidence>
<evidence type="ECO:0000256" key="2">
    <source>
        <dbReference type="ARBA" id="ARBA00022803"/>
    </source>
</evidence>
<gene>
    <name evidence="3" type="ORF">ICHIAU1_11040</name>
</gene>
<keyword evidence="1" id="KW-0677">Repeat</keyword>
<sequence>MRGLICRWLVGATLSVVLAACATTSNPALPNESKAVASDPLSRARVHTELAALYYQQGSMKTALDELATARKIDAQYAPAYSMLGLVYMQLGEPTQAESNFQSAIALAPNDPDIRNNYGLFLCETRQYQKGLDQLNLTLSNPLYNTPVRALLNAERCAQSMGDSALANTYRQRVARYGVGSIPANTDAYSSKLQ</sequence>
<keyword evidence="4" id="KW-1185">Reference proteome</keyword>
<dbReference type="SUPFAM" id="SSF48452">
    <property type="entry name" value="TPR-like"/>
    <property type="match status" value="1"/>
</dbReference>
<reference evidence="4" key="1">
    <citation type="submission" date="2020-01" db="EMBL/GenBank/DDBJ databases">
        <title>Phosphoaccumulans saitamaens gen. nov., sp. nov., a polyphosphate accumulating bacterium isolated from surface river water.</title>
        <authorList>
            <person name="Watanabe K."/>
            <person name="Suda W."/>
        </authorList>
    </citation>
    <scope>NUCLEOTIDE SEQUENCE [LARGE SCALE GENOMIC DNA]</scope>
    <source>
        <strain evidence="4">ICHIAU1</strain>
    </source>
</reference>
<dbReference type="PANTHER" id="PTHR44858:SF1">
    <property type="entry name" value="UDP-N-ACETYLGLUCOSAMINE--PEPTIDE N-ACETYLGLUCOSAMINYLTRANSFERASE SPINDLY-RELATED"/>
    <property type="match status" value="1"/>
</dbReference>
<evidence type="ECO:0000313" key="3">
    <source>
        <dbReference type="EMBL" id="BBU68821.1"/>
    </source>
</evidence>
<dbReference type="AlphaFoldDB" id="A0A679HRS3"/>
<dbReference type="PROSITE" id="PS50005">
    <property type="entry name" value="TPR"/>
    <property type="match status" value="1"/>
</dbReference>
<evidence type="ECO:0000256" key="1">
    <source>
        <dbReference type="ARBA" id="ARBA00022737"/>
    </source>
</evidence>
<name>A0A679HRS3_9RHOO</name>
<organism evidence="3 4">
    <name type="scientific">Fluviibacter phosphoraccumulans</name>
    <dbReference type="NCBI Taxonomy" id="1751046"/>
    <lineage>
        <taxon>Bacteria</taxon>
        <taxon>Pseudomonadati</taxon>
        <taxon>Pseudomonadota</taxon>
        <taxon>Betaproteobacteria</taxon>
        <taxon>Rhodocyclales</taxon>
        <taxon>Fluviibacteraceae</taxon>
        <taxon>Fluviibacter</taxon>
    </lineage>
</organism>
<keyword evidence="2" id="KW-0802">TPR repeat</keyword>
<dbReference type="RefSeq" id="WP_162050427.1">
    <property type="nucleotide sequence ID" value="NZ_AP019011.1"/>
</dbReference>
<dbReference type="Pfam" id="PF13431">
    <property type="entry name" value="TPR_17"/>
    <property type="match status" value="1"/>
</dbReference>
<dbReference type="PROSITE" id="PS50293">
    <property type="entry name" value="TPR_REGION"/>
    <property type="match status" value="1"/>
</dbReference>
<dbReference type="Proteomes" id="UP000463961">
    <property type="component" value="Chromosome"/>
</dbReference>
<dbReference type="InterPro" id="IPR011990">
    <property type="entry name" value="TPR-like_helical_dom_sf"/>
</dbReference>
<dbReference type="Pfam" id="PF13414">
    <property type="entry name" value="TPR_11"/>
    <property type="match status" value="1"/>
</dbReference>
<dbReference type="PANTHER" id="PTHR44858">
    <property type="entry name" value="TETRATRICOPEPTIDE REPEAT PROTEIN 6"/>
    <property type="match status" value="1"/>
</dbReference>
<dbReference type="SMART" id="SM00028">
    <property type="entry name" value="TPR"/>
    <property type="match status" value="2"/>
</dbReference>
<dbReference type="EMBL" id="AP022345">
    <property type="protein sequence ID" value="BBU68821.1"/>
    <property type="molecule type" value="Genomic_DNA"/>
</dbReference>
<protein>
    <submittedName>
        <fullName evidence="3">Uncharacterized protein</fullName>
    </submittedName>
</protein>
<dbReference type="InterPro" id="IPR019734">
    <property type="entry name" value="TPR_rpt"/>
</dbReference>
<dbReference type="OrthoDB" id="9814042at2"/>
<dbReference type="Gene3D" id="1.25.40.10">
    <property type="entry name" value="Tetratricopeptide repeat domain"/>
    <property type="match status" value="1"/>
</dbReference>
<dbReference type="PROSITE" id="PS51257">
    <property type="entry name" value="PROKAR_LIPOPROTEIN"/>
    <property type="match status" value="1"/>
</dbReference>